<organism evidence="1 2">
    <name type="scientific">Hypothenemus hampei</name>
    <name type="common">Coffee berry borer</name>
    <dbReference type="NCBI Taxonomy" id="57062"/>
    <lineage>
        <taxon>Eukaryota</taxon>
        <taxon>Metazoa</taxon>
        <taxon>Ecdysozoa</taxon>
        <taxon>Arthropoda</taxon>
        <taxon>Hexapoda</taxon>
        <taxon>Insecta</taxon>
        <taxon>Pterygota</taxon>
        <taxon>Neoptera</taxon>
        <taxon>Endopterygota</taxon>
        <taxon>Coleoptera</taxon>
        <taxon>Polyphaga</taxon>
        <taxon>Cucujiformia</taxon>
        <taxon>Curculionidae</taxon>
        <taxon>Scolytinae</taxon>
        <taxon>Hypothenemus</taxon>
    </lineage>
</organism>
<sequence>MRRYSSICKHCLHSNIQFESPRKFVDQDDDNGRLLLIEIKKPNLNANLDNESLSKLHQTIGEKRPRKHSDDVILIHVNARYVISNKKKKKKSNNKEMEIF</sequence>
<dbReference type="AlphaFoldDB" id="A0ABD1EPT4"/>
<dbReference type="EMBL" id="JBDJPC010000006">
    <property type="protein sequence ID" value="KAL1498351.1"/>
    <property type="molecule type" value="Genomic_DNA"/>
</dbReference>
<protein>
    <submittedName>
        <fullName evidence="1">Uncharacterized protein</fullName>
    </submittedName>
</protein>
<accession>A0ABD1EPT4</accession>
<dbReference type="Proteomes" id="UP001566132">
    <property type="component" value="Unassembled WGS sequence"/>
</dbReference>
<proteinExistence type="predicted"/>
<keyword evidence="2" id="KW-1185">Reference proteome</keyword>
<reference evidence="1 2" key="1">
    <citation type="submission" date="2024-05" db="EMBL/GenBank/DDBJ databases">
        <title>Genetic variation in Jamaican populations of the coffee berry borer (Hypothenemus hampei).</title>
        <authorList>
            <person name="Errbii M."/>
            <person name="Myrie A."/>
        </authorList>
    </citation>
    <scope>NUCLEOTIDE SEQUENCE [LARGE SCALE GENOMIC DNA]</scope>
    <source>
        <strain evidence="1">JA-Hopewell-2020-01-JO</strain>
        <tissue evidence="1">Whole body</tissue>
    </source>
</reference>
<gene>
    <name evidence="1" type="ORF">ABEB36_009164</name>
</gene>
<evidence type="ECO:0000313" key="2">
    <source>
        <dbReference type="Proteomes" id="UP001566132"/>
    </source>
</evidence>
<evidence type="ECO:0000313" key="1">
    <source>
        <dbReference type="EMBL" id="KAL1498351.1"/>
    </source>
</evidence>
<comment type="caution">
    <text evidence="1">The sequence shown here is derived from an EMBL/GenBank/DDBJ whole genome shotgun (WGS) entry which is preliminary data.</text>
</comment>
<name>A0ABD1EPT4_HYPHA</name>